<comment type="caution">
    <text evidence="3">The sequence shown here is derived from an EMBL/GenBank/DDBJ whole genome shotgun (WGS) entry which is preliminary data.</text>
</comment>
<dbReference type="PRINTS" id="PR01607">
    <property type="entry name" value="APYRASEFAMLY"/>
</dbReference>
<dbReference type="AlphaFoldDB" id="A0A4Q1KRK2"/>
<keyword evidence="1" id="KW-1133">Transmembrane helix</keyword>
<keyword evidence="4" id="KW-1185">Reference proteome</keyword>
<sequence>MLKLKNYTVIMTHFVLFITFSFIFSGCKSNYEIVKIEGKQIEIANNSSEYPEIENFIEPYRHHINKDLDSVLAFCPETLDKSKGEWQTNIGNFMADVCLIESNTIFRKRYGKSIDICLLNHGGIRSIIPKGNVTTRTAFEVMPFENNMVVAALKGSQIMEMIDYLIAEKKPHPLSGLQITLDKNKAFKSVLINGDVLDLNKVYYVATSDYLVNGGDNMNFFLKNSQLFDLDYKIRNILIDYFKAVEVVEASSKPRIIVDQN</sequence>
<accession>A0A4Q1KRK2</accession>
<evidence type="ECO:0000256" key="1">
    <source>
        <dbReference type="SAM" id="Phobius"/>
    </source>
</evidence>
<feature type="domain" description="5'-Nucleotidase C-terminal" evidence="2">
    <location>
        <begin position="86"/>
        <end position="221"/>
    </location>
</feature>
<organism evidence="3 4">
    <name type="scientific">Flavobacterium piscinae</name>
    <dbReference type="NCBI Taxonomy" id="2506424"/>
    <lineage>
        <taxon>Bacteria</taxon>
        <taxon>Pseudomonadati</taxon>
        <taxon>Bacteroidota</taxon>
        <taxon>Flavobacteriia</taxon>
        <taxon>Flavobacteriales</taxon>
        <taxon>Flavobacteriaceae</taxon>
        <taxon>Flavobacterium</taxon>
    </lineage>
</organism>
<dbReference type="InterPro" id="IPR036907">
    <property type="entry name" value="5'-Nucleotdase_C_sf"/>
</dbReference>
<dbReference type="PANTHER" id="PTHR11575:SF24">
    <property type="entry name" value="5'-NUCLEOTIDASE"/>
    <property type="match status" value="1"/>
</dbReference>
<dbReference type="PANTHER" id="PTHR11575">
    <property type="entry name" value="5'-NUCLEOTIDASE-RELATED"/>
    <property type="match status" value="1"/>
</dbReference>
<feature type="transmembrane region" description="Helical" evidence="1">
    <location>
        <begin position="7"/>
        <end position="26"/>
    </location>
</feature>
<evidence type="ECO:0000313" key="3">
    <source>
        <dbReference type="EMBL" id="RXR32170.1"/>
    </source>
</evidence>
<reference evidence="4" key="1">
    <citation type="submission" date="2019-01" db="EMBL/GenBank/DDBJ databases">
        <title>Cytophagaceae bacterium strain CAR-16.</title>
        <authorList>
            <person name="Chen W.-M."/>
        </authorList>
    </citation>
    <scope>NUCLEOTIDE SEQUENCE [LARGE SCALE GENOMIC DNA]</scope>
    <source>
        <strain evidence="4">ICH-30</strain>
    </source>
</reference>
<dbReference type="PROSITE" id="PS51257">
    <property type="entry name" value="PROKAR_LIPOPROTEIN"/>
    <property type="match status" value="1"/>
</dbReference>
<dbReference type="OrthoDB" id="4762412at2"/>
<dbReference type="Proteomes" id="UP000289734">
    <property type="component" value="Unassembled WGS sequence"/>
</dbReference>
<protein>
    <recommendedName>
        <fullName evidence="2">5'-Nucleotidase C-terminal domain-containing protein</fullName>
    </recommendedName>
</protein>
<dbReference type="InterPro" id="IPR006179">
    <property type="entry name" value="5_nucleotidase/apyrase"/>
</dbReference>
<dbReference type="InterPro" id="IPR008334">
    <property type="entry name" value="5'-Nucleotdase_C"/>
</dbReference>
<dbReference type="Pfam" id="PF02872">
    <property type="entry name" value="5_nucleotid_C"/>
    <property type="match status" value="1"/>
</dbReference>
<proteinExistence type="predicted"/>
<evidence type="ECO:0000313" key="4">
    <source>
        <dbReference type="Proteomes" id="UP000289734"/>
    </source>
</evidence>
<dbReference type="SUPFAM" id="SSF55816">
    <property type="entry name" value="5'-nucleotidase (syn. UDP-sugar hydrolase), C-terminal domain"/>
    <property type="match status" value="1"/>
</dbReference>
<name>A0A4Q1KRK2_9FLAO</name>
<dbReference type="GO" id="GO:0016787">
    <property type="term" value="F:hydrolase activity"/>
    <property type="evidence" value="ECO:0007669"/>
    <property type="project" value="InterPro"/>
</dbReference>
<dbReference type="EMBL" id="SBKQ01000007">
    <property type="protein sequence ID" value="RXR32170.1"/>
    <property type="molecule type" value="Genomic_DNA"/>
</dbReference>
<keyword evidence="1" id="KW-0472">Membrane</keyword>
<keyword evidence="1" id="KW-0812">Transmembrane</keyword>
<gene>
    <name evidence="3" type="ORF">EQG68_07970</name>
</gene>
<dbReference type="GO" id="GO:0009166">
    <property type="term" value="P:nucleotide catabolic process"/>
    <property type="evidence" value="ECO:0007669"/>
    <property type="project" value="InterPro"/>
</dbReference>
<evidence type="ECO:0000259" key="2">
    <source>
        <dbReference type="Pfam" id="PF02872"/>
    </source>
</evidence>
<dbReference type="Gene3D" id="3.90.780.10">
    <property type="entry name" value="5'-Nucleotidase, C-terminal domain"/>
    <property type="match status" value="1"/>
</dbReference>